<evidence type="ECO:0000313" key="12">
    <source>
        <dbReference type="Proteomes" id="UP001607303"/>
    </source>
</evidence>
<evidence type="ECO:0000256" key="7">
    <source>
        <dbReference type="SAM" id="Coils"/>
    </source>
</evidence>
<dbReference type="PANTHER" id="PTHR23042">
    <property type="entry name" value="CIRCADIAN PROTEIN CLOCK/ARNT/BMAL/PAS"/>
    <property type="match status" value="1"/>
</dbReference>
<dbReference type="Proteomes" id="UP001607303">
    <property type="component" value="Unassembled WGS sequence"/>
</dbReference>
<evidence type="ECO:0000259" key="10">
    <source>
        <dbReference type="PROSITE" id="PS50888"/>
    </source>
</evidence>
<dbReference type="CDD" id="cd00130">
    <property type="entry name" value="PAS"/>
    <property type="match status" value="2"/>
</dbReference>
<sequence>MQPYKKRILNVNIYIDYISLNICCSNPRASRNMAEKQRRDNLNTNISTMAALVPTVAGSSRRMDKISILRLTAAYLRTQYTLGRGSADFLPKQFNDLDVEQYFVDNLIGNAGFFIVVTTAGKIVYVSRQVERQLGHAQKELTGQSLYHFVYPEDHEELTKNLTPDEMQPMVGGLTMDADNSSNSSEESTSTTLTSQRNTERRPFREQRRSFKLRMSQRTVSRREHTQYECLHVSGVLRLADACKNFDNRARHRETTSTSNDIIFVGMAWLPKKRPITELSIIDANKQEYVTRHLVDGRIIYCDHRISIVAGYLSEEVSGLSAFSFMHKDDVRWTIIGLRQMYDRAEPCGSSCYRLLSKTGEFIYLRTHGYLEYDKDTQTVESFVCINTLVSEEEGIEFVREMKERFSATVSGATKAVMIQNNDDLSFDLGSESQKSNSKASVEDPSQLEDAITHLISDLPSPAVSEDRSSPSPMPNAQFAKAAVFSQRLPPAAAQASKFGIKKIDHNFTIQGNKGNLTPKQEPRIEIKQEMIGNKTIVTDPVVEKDVMLDGQQRHVGRKRNQDRNSIGSLSSGKPLSMKEMMGQVQIMRQENRNNESIRTNVLPERNAFETKVLKNNSGETGLENLGNGTSESEDEESRKRYSSKRIYTEENAVGTGRNKKRRNEKRYETTEIRLGQQQQQQQQQQHHHHHQHQQQQQQQQQQSASYVNCRTFIKDEQFSTLADFDHYDQVHTQPIRVTSTDSTNSSLQDVNIEYQELDSSASLVISNMANDEQFGNLQELKEDPLLSSSLDANPDFMLKIFDDLRPAMGFEKSFDDMNVQQLTVNNQQAVNDEIRRTHLQLASSMVIRESQFDVLARDLDNPALQAQRKNLTQLQAEHKMQKQILKSLQQDHRNIQVNAKHNIGV</sequence>
<feature type="domain" description="BHLH" evidence="10">
    <location>
        <begin position="26"/>
        <end position="79"/>
    </location>
</feature>
<comment type="subcellular location">
    <subcellularLocation>
        <location evidence="1">Nucleus</location>
    </subcellularLocation>
</comment>
<dbReference type="SMART" id="SM00086">
    <property type="entry name" value="PAC"/>
    <property type="match status" value="1"/>
</dbReference>
<feature type="region of interest" description="Disordered" evidence="8">
    <location>
        <begin position="172"/>
        <end position="218"/>
    </location>
</feature>
<dbReference type="InterPro" id="IPR001067">
    <property type="entry name" value="Nuc_translocat"/>
</dbReference>
<dbReference type="InterPro" id="IPR001610">
    <property type="entry name" value="PAC"/>
</dbReference>
<dbReference type="PRINTS" id="PR00785">
    <property type="entry name" value="NCTRNSLOCATR"/>
</dbReference>
<dbReference type="InterPro" id="IPR013767">
    <property type="entry name" value="PAS_fold"/>
</dbReference>
<keyword evidence="5" id="KW-0804">Transcription</keyword>
<dbReference type="InterPro" id="IPR035965">
    <property type="entry name" value="PAS-like_dom_sf"/>
</dbReference>
<feature type="region of interest" description="Disordered" evidence="8">
    <location>
        <begin position="609"/>
        <end position="701"/>
    </location>
</feature>
<dbReference type="Pfam" id="PF00010">
    <property type="entry name" value="HLH"/>
    <property type="match status" value="1"/>
</dbReference>
<feature type="compositionally biased region" description="Low complexity" evidence="8">
    <location>
        <begin position="180"/>
        <end position="195"/>
    </location>
</feature>
<feature type="coiled-coil region" evidence="7">
    <location>
        <begin position="865"/>
        <end position="892"/>
    </location>
</feature>
<comment type="caution">
    <text evidence="11">The sequence shown here is derived from an EMBL/GenBank/DDBJ whole genome shotgun (WGS) entry which is preliminary data.</text>
</comment>
<keyword evidence="7" id="KW-0175">Coiled coil</keyword>
<organism evidence="11 12">
    <name type="scientific">Vespula maculifrons</name>
    <name type="common">Eastern yellow jacket</name>
    <name type="synonym">Wasp</name>
    <dbReference type="NCBI Taxonomy" id="7453"/>
    <lineage>
        <taxon>Eukaryota</taxon>
        <taxon>Metazoa</taxon>
        <taxon>Ecdysozoa</taxon>
        <taxon>Arthropoda</taxon>
        <taxon>Hexapoda</taxon>
        <taxon>Insecta</taxon>
        <taxon>Pterygota</taxon>
        <taxon>Neoptera</taxon>
        <taxon>Endopterygota</taxon>
        <taxon>Hymenoptera</taxon>
        <taxon>Apocrita</taxon>
        <taxon>Aculeata</taxon>
        <taxon>Vespoidea</taxon>
        <taxon>Vespidae</taxon>
        <taxon>Vespinae</taxon>
        <taxon>Vespula</taxon>
    </lineage>
</organism>
<evidence type="ECO:0000256" key="6">
    <source>
        <dbReference type="ARBA" id="ARBA00023242"/>
    </source>
</evidence>
<evidence type="ECO:0000313" key="11">
    <source>
        <dbReference type="EMBL" id="KAL2747746.1"/>
    </source>
</evidence>
<gene>
    <name evidence="11" type="ORF">V1477_004438</name>
</gene>
<feature type="compositionally biased region" description="Basic and acidic residues" evidence="8">
    <location>
        <begin position="198"/>
        <end position="209"/>
    </location>
</feature>
<dbReference type="PROSITE" id="PS50888">
    <property type="entry name" value="BHLH"/>
    <property type="match status" value="1"/>
</dbReference>
<name>A0ABD2CRK4_VESMC</name>
<dbReference type="InterPro" id="IPR011598">
    <property type="entry name" value="bHLH_dom"/>
</dbReference>
<dbReference type="Gene3D" id="3.30.450.20">
    <property type="entry name" value="PAS domain"/>
    <property type="match status" value="2"/>
</dbReference>
<dbReference type="InterPro" id="IPR050933">
    <property type="entry name" value="Circadian_TF"/>
</dbReference>
<dbReference type="InterPro" id="IPR036638">
    <property type="entry name" value="HLH_DNA-bd_sf"/>
</dbReference>
<evidence type="ECO:0000256" key="8">
    <source>
        <dbReference type="SAM" id="MobiDB-lite"/>
    </source>
</evidence>
<keyword evidence="2" id="KW-0677">Repeat</keyword>
<dbReference type="SMART" id="SM00091">
    <property type="entry name" value="PAS"/>
    <property type="match status" value="2"/>
</dbReference>
<keyword evidence="4" id="KW-0238">DNA-binding</keyword>
<dbReference type="PROSITE" id="PS50112">
    <property type="entry name" value="PAS"/>
    <property type="match status" value="2"/>
</dbReference>
<feature type="domain" description="PAS" evidence="9">
    <location>
        <begin position="114"/>
        <end position="162"/>
    </location>
</feature>
<dbReference type="Pfam" id="PF14598">
    <property type="entry name" value="PAS_11"/>
    <property type="match status" value="1"/>
</dbReference>
<dbReference type="GO" id="GO:0045944">
    <property type="term" value="P:positive regulation of transcription by RNA polymerase II"/>
    <property type="evidence" value="ECO:0007669"/>
    <property type="project" value="UniProtKB-ARBA"/>
</dbReference>
<dbReference type="SUPFAM" id="SSF55785">
    <property type="entry name" value="PYP-like sensor domain (PAS domain)"/>
    <property type="match status" value="2"/>
</dbReference>
<reference evidence="11 12" key="1">
    <citation type="journal article" date="2024" name="Ann. Entomol. Soc. Am.">
        <title>Genomic analyses of the southern and eastern yellowjacket wasps (Hymenoptera: Vespidae) reveal evolutionary signatures of social life.</title>
        <authorList>
            <person name="Catto M.A."/>
            <person name="Caine P.B."/>
            <person name="Orr S.E."/>
            <person name="Hunt B.G."/>
            <person name="Goodisman M.A.D."/>
        </authorList>
    </citation>
    <scope>NUCLEOTIDE SEQUENCE [LARGE SCALE GENOMIC DNA]</scope>
    <source>
        <strain evidence="11">232</strain>
        <tissue evidence="11">Head and thorax</tissue>
    </source>
</reference>
<evidence type="ECO:0000256" key="2">
    <source>
        <dbReference type="ARBA" id="ARBA00022737"/>
    </source>
</evidence>
<dbReference type="NCBIfam" id="TIGR00229">
    <property type="entry name" value="sensory_box"/>
    <property type="match status" value="1"/>
</dbReference>
<evidence type="ECO:0000256" key="1">
    <source>
        <dbReference type="ARBA" id="ARBA00004123"/>
    </source>
</evidence>
<evidence type="ECO:0000256" key="3">
    <source>
        <dbReference type="ARBA" id="ARBA00023015"/>
    </source>
</evidence>
<accession>A0ABD2CRK4</accession>
<dbReference type="CDD" id="cd11391">
    <property type="entry name" value="bHLH_PAS"/>
    <property type="match status" value="1"/>
</dbReference>
<keyword evidence="6" id="KW-0539">Nucleus</keyword>
<dbReference type="GO" id="GO:0003677">
    <property type="term" value="F:DNA binding"/>
    <property type="evidence" value="ECO:0007669"/>
    <property type="project" value="UniProtKB-KW"/>
</dbReference>
<feature type="region of interest" description="Disordered" evidence="8">
    <location>
        <begin position="552"/>
        <end position="578"/>
    </location>
</feature>
<dbReference type="InterPro" id="IPR000014">
    <property type="entry name" value="PAS"/>
</dbReference>
<feature type="compositionally biased region" description="Polar residues" evidence="8">
    <location>
        <begin position="564"/>
        <end position="574"/>
    </location>
</feature>
<dbReference type="AlphaFoldDB" id="A0ABD2CRK4"/>
<dbReference type="SUPFAM" id="SSF47459">
    <property type="entry name" value="HLH, helix-loop-helix DNA-binding domain"/>
    <property type="match status" value="1"/>
</dbReference>
<protein>
    <submittedName>
        <fullName evidence="11">Circadian locomoter output cycles protein kaput-like isoform X1</fullName>
    </submittedName>
</protein>
<keyword evidence="12" id="KW-1185">Reference proteome</keyword>
<evidence type="ECO:0000256" key="4">
    <source>
        <dbReference type="ARBA" id="ARBA00023125"/>
    </source>
</evidence>
<evidence type="ECO:0000256" key="5">
    <source>
        <dbReference type="ARBA" id="ARBA00023163"/>
    </source>
</evidence>
<evidence type="ECO:0000259" key="9">
    <source>
        <dbReference type="PROSITE" id="PS50112"/>
    </source>
</evidence>
<feature type="domain" description="PAS" evidence="9">
    <location>
        <begin position="296"/>
        <end position="330"/>
    </location>
</feature>
<dbReference type="SMART" id="SM00353">
    <property type="entry name" value="HLH"/>
    <property type="match status" value="1"/>
</dbReference>
<dbReference type="EMBL" id="JAYRBN010000035">
    <property type="protein sequence ID" value="KAL2747746.1"/>
    <property type="molecule type" value="Genomic_DNA"/>
</dbReference>
<proteinExistence type="predicted"/>
<dbReference type="GO" id="GO:0005634">
    <property type="term" value="C:nucleus"/>
    <property type="evidence" value="ECO:0007669"/>
    <property type="project" value="UniProtKB-SubCell"/>
</dbReference>
<keyword evidence="3" id="KW-0805">Transcription regulation</keyword>
<dbReference type="Gene3D" id="4.10.280.10">
    <property type="entry name" value="Helix-loop-helix DNA-binding domain"/>
    <property type="match status" value="1"/>
</dbReference>
<dbReference type="Pfam" id="PF00989">
    <property type="entry name" value="PAS"/>
    <property type="match status" value="1"/>
</dbReference>